<reference evidence="3" key="1">
    <citation type="journal article" date="2019" name="Int. J. Syst. Evol. Microbiol.">
        <title>The Global Catalogue of Microorganisms (GCM) 10K type strain sequencing project: providing services to taxonomists for standard genome sequencing and annotation.</title>
        <authorList>
            <consortium name="The Broad Institute Genomics Platform"/>
            <consortium name="The Broad Institute Genome Sequencing Center for Infectious Disease"/>
            <person name="Wu L."/>
            <person name="Ma J."/>
        </authorList>
    </citation>
    <scope>NUCLEOTIDE SEQUENCE [LARGE SCALE GENOMIC DNA]</scope>
    <source>
        <strain evidence="3">KACC 14249</strain>
    </source>
</reference>
<dbReference type="InterPro" id="IPR002937">
    <property type="entry name" value="Amino_oxidase"/>
</dbReference>
<accession>A0ABW1J901</accession>
<gene>
    <name evidence="2" type="ORF">ACFQDO_01185</name>
</gene>
<evidence type="ECO:0000313" key="2">
    <source>
        <dbReference type="EMBL" id="MFC6005731.1"/>
    </source>
</evidence>
<dbReference type="EMBL" id="JBHSRD010000002">
    <property type="protein sequence ID" value="MFC6005731.1"/>
    <property type="molecule type" value="Genomic_DNA"/>
</dbReference>
<feature type="domain" description="Amine oxidase" evidence="1">
    <location>
        <begin position="20"/>
        <end position="407"/>
    </location>
</feature>
<evidence type="ECO:0000259" key="1">
    <source>
        <dbReference type="Pfam" id="PF01593"/>
    </source>
</evidence>
<dbReference type="PANTHER" id="PTHR21197">
    <property type="entry name" value="UDP-GALACTOPYRANOSE MUTASE"/>
    <property type="match status" value="1"/>
</dbReference>
<keyword evidence="3" id="KW-1185">Reference proteome</keyword>
<evidence type="ECO:0000313" key="3">
    <source>
        <dbReference type="Proteomes" id="UP001596189"/>
    </source>
</evidence>
<dbReference type="Proteomes" id="UP001596189">
    <property type="component" value="Unassembled WGS sequence"/>
</dbReference>
<comment type="caution">
    <text evidence="2">The sequence shown here is derived from an EMBL/GenBank/DDBJ whole genome shotgun (WGS) entry which is preliminary data.</text>
</comment>
<dbReference type="InterPro" id="IPR036188">
    <property type="entry name" value="FAD/NAD-bd_sf"/>
</dbReference>
<sequence length="482" mass="52073">MAEQGVQPQSVDLVVLGAGISGLTAARRAAARGLSVLVLEPEEQVGGRSASFDVAGVQVDVGARRLPSTLDPDVLEHLRGLLGDDLQTRPQRGRLRVAGQWISYPLRASDLAARMPRRLTLSAARGAARGPARRRHDDTYQGVLRSGLGPALYDAVFGPFARKLYGLEGAQLDPEQAHRLLASERPTRSAGQVLRRSRNREVVSPAAFLYPRGGFGQIPAALAQAAADSGARLVTGAPVRTLHARTDGVRVIWDGGEVHAAQAFSTVPLTDLGRVARPAPSAQVVQEAAGLTYRSMLLVYLVHEGGRWTSYDTHYLPSLDTPVARLSEPANFRTNPEDPADRTVLCAEIPCTLGDDLWESPDDVLAETVVATIAALGLPPVRLGGVRVRRLPKAYPVYALGYHQRLSGLSAWAERLAHVTAFGRLGLFVQDDTHHALRMGWDAADCLQLDGDVASPDHVVSLDHVAWQAARDRFRQHETQQD</sequence>
<organism evidence="2 3">
    <name type="scientific">Angustibacter luteus</name>
    <dbReference type="NCBI Taxonomy" id="658456"/>
    <lineage>
        <taxon>Bacteria</taxon>
        <taxon>Bacillati</taxon>
        <taxon>Actinomycetota</taxon>
        <taxon>Actinomycetes</taxon>
        <taxon>Kineosporiales</taxon>
        <taxon>Kineosporiaceae</taxon>
    </lineage>
</organism>
<dbReference type="Pfam" id="PF01593">
    <property type="entry name" value="Amino_oxidase"/>
    <property type="match status" value="1"/>
</dbReference>
<proteinExistence type="predicted"/>
<dbReference type="Gene3D" id="3.50.50.60">
    <property type="entry name" value="FAD/NAD(P)-binding domain"/>
    <property type="match status" value="1"/>
</dbReference>
<protein>
    <submittedName>
        <fullName evidence="2">Protoporphyrinogen/coproporphyrinogen oxidase</fullName>
    </submittedName>
</protein>
<name>A0ABW1J901_9ACTN</name>
<dbReference type="SUPFAM" id="SSF51905">
    <property type="entry name" value="FAD/NAD(P)-binding domain"/>
    <property type="match status" value="1"/>
</dbReference>
<dbReference type="RefSeq" id="WP_345716609.1">
    <property type="nucleotide sequence ID" value="NZ_BAABFP010000005.1"/>
</dbReference>
<dbReference type="PANTHER" id="PTHR21197:SF0">
    <property type="entry name" value="UDP-GALACTOPYRANOSE MUTASE"/>
    <property type="match status" value="1"/>
</dbReference>